<evidence type="ECO:0000259" key="2">
    <source>
        <dbReference type="Pfam" id="PF00437"/>
    </source>
</evidence>
<dbReference type="InterPro" id="IPR050921">
    <property type="entry name" value="T4SS_GSP_E_ATPase"/>
</dbReference>
<accession>A0ABS2MNL1</accession>
<organism evidence="3 4">
    <name type="scientific">Fusibacter tunisiensis</name>
    <dbReference type="NCBI Taxonomy" id="1008308"/>
    <lineage>
        <taxon>Bacteria</taxon>
        <taxon>Bacillati</taxon>
        <taxon>Bacillota</taxon>
        <taxon>Clostridia</taxon>
        <taxon>Eubacteriales</taxon>
        <taxon>Eubacteriales Family XII. Incertae Sedis</taxon>
        <taxon>Fusibacter</taxon>
    </lineage>
</organism>
<sequence length="396" mass="44933">MGMIQSIHEPLIDYKIESTGSLMSQLLDEIVMAYEDLIADVEEGKVNAGILHREIEKKVDACKGVFNAETLKKEIFDTIYGYGLLQPYIEDPEISDIDVPRYDYILIRKKGVLQELNLSFESEVVFERFCRVLVIRHGGVINLMEAHCRVSDRVNKLRINVSMPPRNTTGASLTIRKHKADAYTYQELIQLGMLDNQSKTVLETVDIQKKNILICGKGASGKTTLLRTLIDFGDKMERLLICESDTEIYPQKKNVIVQRVQKNKNSITDQALETLLKEGLTMSLDTYCIGEITGAEAWSFVKAGYTDHRIMGTIHSKSCQDALNRLLMLVENETRMDEKTIREMVLGSMNVVIYMKNFQVNEIFDASNHRILYQKGVNVGDWDYSGIEPFGGIIAL</sequence>
<comment type="similarity">
    <text evidence="1">Belongs to the GSP E family.</text>
</comment>
<dbReference type="EMBL" id="JAFBDT010000002">
    <property type="protein sequence ID" value="MBM7560981.1"/>
    <property type="molecule type" value="Genomic_DNA"/>
</dbReference>
<proteinExistence type="inferred from homology"/>
<dbReference type="Pfam" id="PF00437">
    <property type="entry name" value="T2SSE"/>
    <property type="match status" value="1"/>
</dbReference>
<dbReference type="Proteomes" id="UP000767854">
    <property type="component" value="Unassembled WGS sequence"/>
</dbReference>
<feature type="domain" description="Bacterial type II secretion system protein E" evidence="2">
    <location>
        <begin position="155"/>
        <end position="340"/>
    </location>
</feature>
<gene>
    <name evidence="3" type="ORF">JOC49_000495</name>
</gene>
<evidence type="ECO:0000313" key="3">
    <source>
        <dbReference type="EMBL" id="MBM7560981.1"/>
    </source>
</evidence>
<keyword evidence="4" id="KW-1185">Reference proteome</keyword>
<comment type="caution">
    <text evidence="3">The sequence shown here is derived from an EMBL/GenBank/DDBJ whole genome shotgun (WGS) entry which is preliminary data.</text>
</comment>
<evidence type="ECO:0000256" key="1">
    <source>
        <dbReference type="ARBA" id="ARBA00006611"/>
    </source>
</evidence>
<dbReference type="Gene3D" id="3.30.450.380">
    <property type="match status" value="1"/>
</dbReference>
<reference evidence="3 4" key="1">
    <citation type="submission" date="2021-01" db="EMBL/GenBank/DDBJ databases">
        <title>Genomic Encyclopedia of Type Strains, Phase IV (KMG-IV): sequencing the most valuable type-strain genomes for metagenomic binning, comparative biology and taxonomic classification.</title>
        <authorList>
            <person name="Goeker M."/>
        </authorList>
    </citation>
    <scope>NUCLEOTIDE SEQUENCE [LARGE SCALE GENOMIC DNA]</scope>
    <source>
        <strain evidence="3 4">DSM 24436</strain>
    </source>
</reference>
<dbReference type="SUPFAM" id="SSF52540">
    <property type="entry name" value="P-loop containing nucleoside triphosphate hydrolases"/>
    <property type="match status" value="1"/>
</dbReference>
<name>A0ABS2MNL1_9FIRM</name>
<dbReference type="Gene3D" id="3.40.50.300">
    <property type="entry name" value="P-loop containing nucleotide triphosphate hydrolases"/>
    <property type="match status" value="1"/>
</dbReference>
<dbReference type="PANTHER" id="PTHR30486:SF6">
    <property type="entry name" value="TYPE IV PILUS RETRACTATION ATPASE PILT"/>
    <property type="match status" value="1"/>
</dbReference>
<dbReference type="RefSeq" id="WP_204661874.1">
    <property type="nucleotide sequence ID" value="NZ_JAFBDT010000002.1"/>
</dbReference>
<protein>
    <submittedName>
        <fullName evidence="3">Pilus assembly protein CpaF</fullName>
    </submittedName>
</protein>
<dbReference type="InterPro" id="IPR001482">
    <property type="entry name" value="T2SS/T4SS_dom"/>
</dbReference>
<dbReference type="PANTHER" id="PTHR30486">
    <property type="entry name" value="TWITCHING MOTILITY PROTEIN PILT"/>
    <property type="match status" value="1"/>
</dbReference>
<evidence type="ECO:0000313" key="4">
    <source>
        <dbReference type="Proteomes" id="UP000767854"/>
    </source>
</evidence>
<dbReference type="InterPro" id="IPR027417">
    <property type="entry name" value="P-loop_NTPase"/>
</dbReference>